<feature type="region of interest" description="Disordered" evidence="2">
    <location>
        <begin position="533"/>
        <end position="555"/>
    </location>
</feature>
<feature type="domain" description="RGS" evidence="4">
    <location>
        <begin position="384"/>
        <end position="502"/>
    </location>
</feature>
<accession>A0A815ZHP1</accession>
<dbReference type="PANTHER" id="PTHR22775:SF48">
    <property type="entry name" value="SORTING NEXIN-25"/>
    <property type="match status" value="1"/>
</dbReference>
<dbReference type="InterPro" id="IPR036871">
    <property type="entry name" value="PX_dom_sf"/>
</dbReference>
<reference evidence="6" key="1">
    <citation type="submission" date="2021-02" db="EMBL/GenBank/DDBJ databases">
        <authorList>
            <person name="Nowell W R."/>
        </authorList>
    </citation>
    <scope>NUCLEOTIDE SEQUENCE</scope>
</reference>
<feature type="transmembrane region" description="Helical" evidence="3">
    <location>
        <begin position="12"/>
        <end position="45"/>
    </location>
</feature>
<keyword evidence="3" id="KW-0472">Membrane</keyword>
<dbReference type="PROSITE" id="PS50132">
    <property type="entry name" value="RGS"/>
    <property type="match status" value="1"/>
</dbReference>
<dbReference type="PROSITE" id="PS51207">
    <property type="entry name" value="PXA"/>
    <property type="match status" value="1"/>
</dbReference>
<keyword evidence="3" id="KW-0812">Transmembrane</keyword>
<dbReference type="InterPro" id="IPR013937">
    <property type="entry name" value="Sorting_nexin_C"/>
</dbReference>
<comment type="caution">
    <text evidence="6">The sequence shown here is derived from an EMBL/GenBank/DDBJ whole genome shotgun (WGS) entry which is preliminary data.</text>
</comment>
<dbReference type="InterPro" id="IPR016137">
    <property type="entry name" value="RGS"/>
</dbReference>
<evidence type="ECO:0008006" key="8">
    <source>
        <dbReference type="Google" id="ProtNLM"/>
    </source>
</evidence>
<evidence type="ECO:0000256" key="2">
    <source>
        <dbReference type="SAM" id="MobiDB-lite"/>
    </source>
</evidence>
<evidence type="ECO:0000256" key="1">
    <source>
        <dbReference type="ARBA" id="ARBA00010883"/>
    </source>
</evidence>
<feature type="domain" description="PXA" evidence="5">
    <location>
        <begin position="96"/>
        <end position="260"/>
    </location>
</feature>
<dbReference type="SMART" id="SM00315">
    <property type="entry name" value="RGS"/>
    <property type="match status" value="1"/>
</dbReference>
<dbReference type="PANTHER" id="PTHR22775">
    <property type="entry name" value="SORTING NEXIN"/>
    <property type="match status" value="1"/>
</dbReference>
<proteinExistence type="inferred from homology"/>
<dbReference type="Pfam" id="PF00615">
    <property type="entry name" value="RGS"/>
    <property type="match status" value="1"/>
</dbReference>
<keyword evidence="3" id="KW-1133">Transmembrane helix</keyword>
<sequence>MIWTYSKVSSVFIPAICIFIYFFIYYTLFTICFSLISIGLIYGVILAIFQSKSYAIVNPGKSKRKHNDIVKWIIEQVQISSKQNLKENAIEKHETNIDLKAIIDQICDLLFEGLILPWYKNVSYEQSTFTEAIKQDIHLVVSDLKTRCGQVDWIKFISNDLVLLFAEHYQQVRRSILKPKEYPFRLHAYLETDDIENEYLRCMSESLLLIILPSSYSSTLAARHLLREIFVFKIFKPTINLICEPDYFNENILYNIEKLNSNNEQKLKKFTLASNYENFITLIETSNDRDKLEQFWNYIVTEIMQATAIRNLLKEGVISNDNHQARLGTKGELLMKRDLTKYLNQLRRAKIVCERHITANGGRSYLLVDASTNKTNLANRKILPLNMILSCITGRHYLHRFLETFGTHTLVKFWYEIWKLRSAPSHERHRVATNIYKTYITRFGCAVRDEIDNATAARMKAFLIGEENEPDAFYHGQTTVYRVLQHDYYASFLVSKQYDALCRTFNQNNLEDFDLKEQLLGWSTPLTADENYDETDGSNSMLQQSELATEDTSESVPKRLANLRNQLSIKQYALTAAKEASTFDGTVLAILERDCADLNQEISTLQCLLENVDLWWSFLGQWQVQILSDTIGNGRLSLAALIQSPVSEQDQLGWVVTRTLNAWQHFYFRLKELEPSLPTIDLFRTRHRHFNHLHYDALLSKQLSMQLELFLQAILRDEHMSSFELVYQFLNPSIVDNDRQISKLDDAKRKQMNSNKNLFKIFRSNKTSNDLLETDSVRFLEGRADSIAEPFYTFIDVLFDEQRGLLKLIRMTLVQFIRVTYGSTINRQVRRYIVSLFQEECIVKYLIMLRDVFWPKIPSAPRQPRTDDEKRERRQQAKQQLLSNIPDTISLIFGLDNARLGAENLFELFQDIRLNKHLFYKLILLFITEVFPEWQLKS</sequence>
<dbReference type="Pfam" id="PF02194">
    <property type="entry name" value="PXA"/>
    <property type="match status" value="1"/>
</dbReference>
<protein>
    <recommendedName>
        <fullName evidence="8">Sorting nexin-25</fullName>
    </recommendedName>
</protein>
<feature type="compositionally biased region" description="Polar residues" evidence="2">
    <location>
        <begin position="537"/>
        <end position="547"/>
    </location>
</feature>
<evidence type="ECO:0000256" key="3">
    <source>
        <dbReference type="SAM" id="Phobius"/>
    </source>
</evidence>
<dbReference type="EMBL" id="CAJNOV010015998">
    <property type="protein sequence ID" value="CAF1582383.1"/>
    <property type="molecule type" value="Genomic_DNA"/>
</dbReference>
<dbReference type="InterPro" id="IPR003114">
    <property type="entry name" value="Phox_assoc"/>
</dbReference>
<dbReference type="SUPFAM" id="SSF48097">
    <property type="entry name" value="Regulator of G-protein signaling, RGS"/>
    <property type="match status" value="1"/>
</dbReference>
<dbReference type="Pfam" id="PF08628">
    <property type="entry name" value="Nexin_C"/>
    <property type="match status" value="1"/>
</dbReference>
<comment type="similarity">
    <text evidence="1">Belongs to the sorting nexin family.</text>
</comment>
<dbReference type="AlphaFoldDB" id="A0A815ZHP1"/>
<evidence type="ECO:0000313" key="7">
    <source>
        <dbReference type="Proteomes" id="UP000663855"/>
    </source>
</evidence>
<dbReference type="Proteomes" id="UP000663855">
    <property type="component" value="Unassembled WGS sequence"/>
</dbReference>
<evidence type="ECO:0000259" key="5">
    <source>
        <dbReference type="PROSITE" id="PS51207"/>
    </source>
</evidence>
<evidence type="ECO:0000259" key="4">
    <source>
        <dbReference type="PROSITE" id="PS50132"/>
    </source>
</evidence>
<dbReference type="Gene3D" id="1.10.167.10">
    <property type="entry name" value="Regulator of G-protein Signalling 4, domain 2"/>
    <property type="match status" value="1"/>
</dbReference>
<dbReference type="GO" id="GO:0035091">
    <property type="term" value="F:phosphatidylinositol binding"/>
    <property type="evidence" value="ECO:0007669"/>
    <property type="project" value="InterPro"/>
</dbReference>
<name>A0A815ZHP1_9BILA</name>
<evidence type="ECO:0000313" key="6">
    <source>
        <dbReference type="EMBL" id="CAF1582383.1"/>
    </source>
</evidence>
<organism evidence="6 7">
    <name type="scientific">Rotaria magnacalcarata</name>
    <dbReference type="NCBI Taxonomy" id="392030"/>
    <lineage>
        <taxon>Eukaryota</taxon>
        <taxon>Metazoa</taxon>
        <taxon>Spiralia</taxon>
        <taxon>Gnathifera</taxon>
        <taxon>Rotifera</taxon>
        <taxon>Eurotatoria</taxon>
        <taxon>Bdelloidea</taxon>
        <taxon>Philodinida</taxon>
        <taxon>Philodinidae</taxon>
        <taxon>Rotaria</taxon>
    </lineage>
</organism>
<dbReference type="Gene3D" id="3.30.1520.10">
    <property type="entry name" value="Phox-like domain"/>
    <property type="match status" value="1"/>
</dbReference>
<dbReference type="InterPro" id="IPR044926">
    <property type="entry name" value="RGS_subdomain_2"/>
</dbReference>
<dbReference type="SMART" id="SM00313">
    <property type="entry name" value="PXA"/>
    <property type="match status" value="1"/>
</dbReference>
<gene>
    <name evidence="6" type="ORF">CJN711_LOCUS33105</name>
</gene>
<dbReference type="InterPro" id="IPR036305">
    <property type="entry name" value="RGS_sf"/>
</dbReference>